<keyword evidence="1" id="KW-0472">Membrane</keyword>
<gene>
    <name evidence="2" type="ORF">IEO70_14240</name>
</gene>
<dbReference type="NCBIfam" id="TIGR02327">
    <property type="entry name" value="int_mem_ywzB"/>
    <property type="match status" value="1"/>
</dbReference>
<feature type="transmembrane region" description="Helical" evidence="1">
    <location>
        <begin position="6"/>
        <end position="27"/>
    </location>
</feature>
<organism evidence="2 3">
    <name type="scientific">Peribacillus faecalis</name>
    <dbReference type="NCBI Taxonomy" id="2772559"/>
    <lineage>
        <taxon>Bacteria</taxon>
        <taxon>Bacillati</taxon>
        <taxon>Bacillota</taxon>
        <taxon>Bacilli</taxon>
        <taxon>Bacillales</taxon>
        <taxon>Bacillaceae</taxon>
        <taxon>Peribacillus</taxon>
    </lineage>
</organism>
<proteinExistence type="predicted"/>
<evidence type="ECO:0000313" key="2">
    <source>
        <dbReference type="EMBL" id="MBD3109505.1"/>
    </source>
</evidence>
<dbReference type="AlphaFoldDB" id="A0A927HB95"/>
<sequence length="77" mass="8980">MFETLAQQSILGIVSHLFFIAVTWWALQALNFEKFLRPNKVFQARLLYILLTVAIASTVSNFFLNYLSLATRNPYFF</sequence>
<evidence type="ECO:0000256" key="1">
    <source>
        <dbReference type="SAM" id="Phobius"/>
    </source>
</evidence>
<keyword evidence="1" id="KW-1133">Transmembrane helix</keyword>
<dbReference type="Pfam" id="PF06612">
    <property type="entry name" value="DUF1146"/>
    <property type="match status" value="1"/>
</dbReference>
<dbReference type="EMBL" id="JACXSI010000035">
    <property type="protein sequence ID" value="MBD3109505.1"/>
    <property type="molecule type" value="Genomic_DNA"/>
</dbReference>
<accession>A0A927HB95</accession>
<keyword evidence="3" id="KW-1185">Reference proteome</keyword>
<keyword evidence="1" id="KW-0812">Transmembrane</keyword>
<comment type="caution">
    <text evidence="2">The sequence shown here is derived from an EMBL/GenBank/DDBJ whole genome shotgun (WGS) entry which is preliminary data.</text>
</comment>
<reference evidence="2" key="1">
    <citation type="submission" date="2020-09" db="EMBL/GenBank/DDBJ databases">
        <title>Bacillus faecalis sp. nov., a moderately halophilic bacterium isolated from cow faeces.</title>
        <authorList>
            <person name="Jiang L."/>
            <person name="Lee J."/>
        </authorList>
    </citation>
    <scope>NUCLEOTIDE SEQUENCE</scope>
    <source>
        <strain evidence="2">AGMB 02131</strain>
    </source>
</reference>
<dbReference type="RefSeq" id="WP_190999040.1">
    <property type="nucleotide sequence ID" value="NZ_JACXSI010000035.1"/>
</dbReference>
<dbReference type="Proteomes" id="UP000602076">
    <property type="component" value="Unassembled WGS sequence"/>
</dbReference>
<feature type="transmembrane region" description="Helical" evidence="1">
    <location>
        <begin position="47"/>
        <end position="67"/>
    </location>
</feature>
<protein>
    <submittedName>
        <fullName evidence="2">DUF1146 domain-containing protein</fullName>
    </submittedName>
</protein>
<name>A0A927HB95_9BACI</name>
<evidence type="ECO:0000313" key="3">
    <source>
        <dbReference type="Proteomes" id="UP000602076"/>
    </source>
</evidence>
<dbReference type="InterPro" id="IPR009526">
    <property type="entry name" value="DUF1146"/>
</dbReference>